<dbReference type="PANTHER" id="PTHR42695">
    <property type="entry name" value="GLUTAMINE AMIDOTRANSFERASE YLR126C-RELATED"/>
    <property type="match status" value="1"/>
</dbReference>
<dbReference type="InterPro" id="IPR017926">
    <property type="entry name" value="GATASE"/>
</dbReference>
<evidence type="ECO:0000313" key="2">
    <source>
        <dbReference type="EMBL" id="KPY46606.1"/>
    </source>
</evidence>
<dbReference type="PROSITE" id="PS51273">
    <property type="entry name" value="GATASE_TYPE_1"/>
    <property type="match status" value="1"/>
</dbReference>
<comment type="caution">
    <text evidence="2">The sequence shown here is derived from an EMBL/GenBank/DDBJ whole genome shotgun (WGS) entry which is preliminary data.</text>
</comment>
<dbReference type="PANTHER" id="PTHR42695:SF5">
    <property type="entry name" value="GLUTAMINE AMIDOTRANSFERASE YLR126C-RELATED"/>
    <property type="match status" value="1"/>
</dbReference>
<dbReference type="InterPro" id="IPR029062">
    <property type="entry name" value="Class_I_gatase-like"/>
</dbReference>
<reference evidence="2 3" key="1">
    <citation type="submission" date="2015-09" db="EMBL/GenBank/DDBJ databases">
        <title>Genome announcement of multiple Pseudomonas syringae strains.</title>
        <authorList>
            <person name="Thakur S."/>
            <person name="Wang P.W."/>
            <person name="Gong Y."/>
            <person name="Weir B.S."/>
            <person name="Guttman D.S."/>
        </authorList>
    </citation>
    <scope>NUCLEOTIDE SEQUENCE [LARGE SCALE GENOMIC DNA]</scope>
    <source>
        <strain evidence="2 3">ICMP3882</strain>
    </source>
</reference>
<dbReference type="Pfam" id="PF00117">
    <property type="entry name" value="GATase"/>
    <property type="match status" value="1"/>
</dbReference>
<evidence type="ECO:0000259" key="1">
    <source>
        <dbReference type="Pfam" id="PF00117"/>
    </source>
</evidence>
<dbReference type="PATRIC" id="fig|55398.3.peg.3148"/>
<protein>
    <submittedName>
        <fullName evidence="2">Glutamine amidotransferase</fullName>
    </submittedName>
</protein>
<dbReference type="Proteomes" id="UP000050554">
    <property type="component" value="Unassembled WGS sequence"/>
</dbReference>
<dbReference type="GO" id="GO:0005829">
    <property type="term" value="C:cytosol"/>
    <property type="evidence" value="ECO:0007669"/>
    <property type="project" value="TreeGrafter"/>
</dbReference>
<dbReference type="NCBIfam" id="NF006098">
    <property type="entry name" value="PRK08250.1"/>
    <property type="match status" value="1"/>
</dbReference>
<keyword evidence="2" id="KW-0808">Transferase</keyword>
<dbReference type="EMBL" id="LJRF01000120">
    <property type="protein sequence ID" value="KPY46606.1"/>
    <property type="molecule type" value="Genomic_DNA"/>
</dbReference>
<dbReference type="InterPro" id="IPR044992">
    <property type="entry name" value="ChyE-like"/>
</dbReference>
<accession>A0A0P9YH18</accession>
<gene>
    <name evidence="2" type="ORF">ALO47_02482</name>
</gene>
<dbReference type="GO" id="GO:0016740">
    <property type="term" value="F:transferase activity"/>
    <property type="evidence" value="ECO:0007669"/>
    <property type="project" value="UniProtKB-KW"/>
</dbReference>
<dbReference type="Gene3D" id="3.40.50.880">
    <property type="match status" value="1"/>
</dbReference>
<sequence length="251" mass="27740">MLGHHEISAMRVHFIVHESFEAPGAYETWVRERGYKISYSRVYANEVLPSNADNIDLLVVLGGPQAPATTVEQCPHFDAVAECRLIRQAIVARKAVVGICLGSQLIGEALGAQFGHSPEKEIGKYPISLTADGKANSKVAHFGDVLEVGHWHNDMPGLTADAKILAVSEGCPRQIVEYGTLVYGFQCHMEFTSEVVELLIAASEPELNTLSDRRFVQQSAALRANNWNEMNQKLFTFLDKLVTEYRATNVL</sequence>
<proteinExistence type="predicted"/>
<name>A0A0P9YH18_PSESI</name>
<feature type="domain" description="Glutamine amidotransferase" evidence="1">
    <location>
        <begin position="30"/>
        <end position="194"/>
    </location>
</feature>
<evidence type="ECO:0000313" key="3">
    <source>
        <dbReference type="Proteomes" id="UP000050554"/>
    </source>
</evidence>
<keyword evidence="2" id="KW-0315">Glutamine amidotransferase</keyword>
<organism evidence="2 3">
    <name type="scientific">Pseudomonas syringae pv. ribicola</name>
    <dbReference type="NCBI Taxonomy" id="55398"/>
    <lineage>
        <taxon>Bacteria</taxon>
        <taxon>Pseudomonadati</taxon>
        <taxon>Pseudomonadota</taxon>
        <taxon>Gammaproteobacteria</taxon>
        <taxon>Pseudomonadales</taxon>
        <taxon>Pseudomonadaceae</taxon>
        <taxon>Pseudomonas</taxon>
    </lineage>
</organism>
<dbReference type="SUPFAM" id="SSF52317">
    <property type="entry name" value="Class I glutamine amidotransferase-like"/>
    <property type="match status" value="1"/>
</dbReference>
<dbReference type="CDD" id="cd01741">
    <property type="entry name" value="GATase1_1"/>
    <property type="match status" value="1"/>
</dbReference>
<dbReference type="FunFam" id="3.40.50.880:FF:000033">
    <property type="entry name" value="Glutamine amidotransferase class-I"/>
    <property type="match status" value="1"/>
</dbReference>
<dbReference type="AlphaFoldDB" id="A0A0P9YH18"/>